<dbReference type="Proteomes" id="UP000095247">
    <property type="component" value="Unassembled WGS sequence"/>
</dbReference>
<dbReference type="EMBL" id="MDCO01000010">
    <property type="protein sequence ID" value="OEJ14375.1"/>
    <property type="molecule type" value="Genomic_DNA"/>
</dbReference>
<evidence type="ECO:0000256" key="1">
    <source>
        <dbReference type="ARBA" id="ARBA00023002"/>
    </source>
</evidence>
<dbReference type="RefSeq" id="WP_069726550.1">
    <property type="nucleotide sequence ID" value="NZ_MDCO01000010.1"/>
</dbReference>
<dbReference type="AlphaFoldDB" id="A0A1E5NE07"/>
<proteinExistence type="predicted"/>
<dbReference type="InterPro" id="IPR013131">
    <property type="entry name" value="Mannitol_DH_N"/>
</dbReference>
<feature type="domain" description="Mannitol dehydrogenase N-terminal" evidence="2">
    <location>
        <begin position="41"/>
        <end position="311"/>
    </location>
</feature>
<keyword evidence="1" id="KW-0560">Oxidoreductase</keyword>
<dbReference type="Gene3D" id="1.10.1040.10">
    <property type="entry name" value="N-(1-d-carboxylethyl)-l-norvaline Dehydrogenase, domain 2"/>
    <property type="match status" value="1"/>
</dbReference>
<dbReference type="GO" id="GO:0016616">
    <property type="term" value="F:oxidoreductase activity, acting on the CH-OH group of donors, NAD or NADP as acceptor"/>
    <property type="evidence" value="ECO:0007669"/>
    <property type="project" value="TreeGrafter"/>
</dbReference>
<name>A0A1E5NE07_9SPIR</name>
<evidence type="ECO:0000313" key="5">
    <source>
        <dbReference type="Proteomes" id="UP000095247"/>
    </source>
</evidence>
<dbReference type="PANTHER" id="PTHR43362">
    <property type="entry name" value="MANNITOL DEHYDROGENASE DSF1-RELATED"/>
    <property type="match status" value="1"/>
</dbReference>
<accession>A0A1E5NE07</accession>
<dbReference type="InterPro" id="IPR036291">
    <property type="entry name" value="NAD(P)-bd_dom_sf"/>
</dbReference>
<dbReference type="PANTHER" id="PTHR43362:SF1">
    <property type="entry name" value="MANNITOL DEHYDROGENASE 2-RELATED"/>
    <property type="match status" value="1"/>
</dbReference>
<gene>
    <name evidence="4" type="ORF">BFL38_05985</name>
</gene>
<dbReference type="SUPFAM" id="SSF48179">
    <property type="entry name" value="6-phosphogluconate dehydrogenase C-terminal domain-like"/>
    <property type="match status" value="1"/>
</dbReference>
<dbReference type="InterPro" id="IPR013328">
    <property type="entry name" value="6PGD_dom2"/>
</dbReference>
<evidence type="ECO:0000259" key="3">
    <source>
        <dbReference type="Pfam" id="PF08125"/>
    </source>
</evidence>
<reference evidence="4 5" key="1">
    <citation type="submission" date="2016-08" db="EMBL/GenBank/DDBJ databases">
        <title>Characterization and recognition of Brachyspira hampsonii sp. nov., a novel intestinal spirochete that is pathogenic to pigs.</title>
        <authorList>
            <person name="Mirajkar N."/>
            <person name="La T."/>
            <person name="Phillips N."/>
            <person name="Hampson D."/>
            <person name="Gebhart C."/>
        </authorList>
    </citation>
    <scope>NUCLEOTIDE SEQUENCE [LARGE SCALE GENOMIC DNA]</scope>
    <source>
        <strain evidence="4 5">P280/1</strain>
    </source>
</reference>
<dbReference type="InterPro" id="IPR050988">
    <property type="entry name" value="Mannitol_DH/Oxidoreductase"/>
</dbReference>
<dbReference type="InterPro" id="IPR013118">
    <property type="entry name" value="Mannitol_DH_C"/>
</dbReference>
<dbReference type="Pfam" id="PF08125">
    <property type="entry name" value="Mannitol_dh_C"/>
    <property type="match status" value="1"/>
</dbReference>
<evidence type="ECO:0000259" key="2">
    <source>
        <dbReference type="Pfam" id="PF01232"/>
    </source>
</evidence>
<dbReference type="Pfam" id="PF01232">
    <property type="entry name" value="Mannitol_dh"/>
    <property type="match status" value="1"/>
</dbReference>
<sequence length="542" mass="61515">MKINIENLINNKTFFEKNNIEIPKYDIKQIRKNTNEKPTWIHFGAGNIFRGFVARIADTLLNDNIINTGIIAVDTHAAGRDDDYEMLDKVYKPFDNLTLLASIKSDGNIDKKVIGSITDILHADFINYYEELKKIFISDSLQIASFTITEKGYSIKDSNGNYNKIVADDIINEPKKAKNIMSIACAMLLERYKNGAYPIAMLSIDNCSNNGDKLKSAVIDIAKEWVKKGFADNGFIKYLEDNKKAAFPFSMIDKITPRPSEIISKKLESIGLEDMHIFKVGHNPMAAFVNAEVPEYLVIEDSFPNGRPDLAKAGVYITDRETVQNSEKMKVTTCLNPLHTSLAIFGCLLDYDFIYNEMKDPILKKLVEKIGYDEGMKVVINPKILNPMEFIKEVIEERLVNHYIPDSPKRIATDTSQKIHIRYGETLKSYVKNGLDASSLIGIPITIAAWLRYLMGIDDKGNTMEISPDPMLEELQKHIKNIKFKDINSIGDNLKPILSNKIIFACDLYDEKINLGSKIEEYFKEMIIGVNAVRECLNKYIK</sequence>
<dbReference type="Gene3D" id="3.40.50.720">
    <property type="entry name" value="NAD(P)-binding Rossmann-like Domain"/>
    <property type="match status" value="1"/>
</dbReference>
<comment type="caution">
    <text evidence="4">The sequence shown here is derived from an EMBL/GenBank/DDBJ whole genome shotgun (WGS) entry which is preliminary data.</text>
</comment>
<organism evidence="4 5">
    <name type="scientific">Brachyspira hampsonii</name>
    <dbReference type="NCBI Taxonomy" id="1287055"/>
    <lineage>
        <taxon>Bacteria</taxon>
        <taxon>Pseudomonadati</taxon>
        <taxon>Spirochaetota</taxon>
        <taxon>Spirochaetia</taxon>
        <taxon>Brachyspirales</taxon>
        <taxon>Brachyspiraceae</taxon>
        <taxon>Brachyspira</taxon>
    </lineage>
</organism>
<protein>
    <submittedName>
        <fullName evidence="4">Mannitol dehydrogenase</fullName>
    </submittedName>
</protein>
<evidence type="ECO:0000313" key="4">
    <source>
        <dbReference type="EMBL" id="OEJ14375.1"/>
    </source>
</evidence>
<feature type="domain" description="Mannitol dehydrogenase C-terminal" evidence="3">
    <location>
        <begin position="325"/>
        <end position="512"/>
    </location>
</feature>
<dbReference type="InterPro" id="IPR008927">
    <property type="entry name" value="6-PGluconate_DH-like_C_sf"/>
</dbReference>
<dbReference type="SUPFAM" id="SSF51735">
    <property type="entry name" value="NAD(P)-binding Rossmann-fold domains"/>
    <property type="match status" value="1"/>
</dbReference>